<sequence length="269" mass="29060">MDQNPQIWRRPPDNLLRSRSQGVWGVAPAAGGMSLSPDSNRDFSAAPFWTPLQQVPAGTLVKVPEGKKTPAVFKPLTIRGVTFQNRVFVAPMCQYSYEDGFISDWTLVAIGSYAVRGAGLSIIEATAVAPEGRISPQDAGLWKDEHIAPFKRVADFVHSQNQKIGVQIAHAGRLASTAAPWTGAKLVPHSEGGFDSVAPSEGKFSPQNSDPRELTIPEIKELVEKFKDAAVRAVKAGIDVIEIHAAHGVSIHTSHMKTCKRHSSTNLAI</sequence>
<dbReference type="GO" id="GO:0050661">
    <property type="term" value="F:NADP binding"/>
    <property type="evidence" value="ECO:0007669"/>
    <property type="project" value="InterPro"/>
</dbReference>
<evidence type="ECO:0000313" key="7">
    <source>
        <dbReference type="EMBL" id="ANB14980.1"/>
    </source>
</evidence>
<evidence type="ECO:0000256" key="4">
    <source>
        <dbReference type="ARBA" id="ARBA00022857"/>
    </source>
</evidence>
<dbReference type="KEGG" id="slb:AWJ20_2599"/>
<keyword evidence="3" id="KW-0288">FMN</keyword>
<evidence type="ECO:0000256" key="1">
    <source>
        <dbReference type="ARBA" id="ARBA00001917"/>
    </source>
</evidence>
<comment type="cofactor">
    <cofactor evidence="1">
        <name>FMN</name>
        <dbReference type="ChEBI" id="CHEBI:58210"/>
    </cofactor>
</comment>
<keyword evidence="5" id="KW-0560">Oxidoreductase</keyword>
<gene>
    <name evidence="7" type="ORF">AWJ20_2599</name>
</gene>
<dbReference type="GeneID" id="30034527"/>
<evidence type="ECO:0000256" key="2">
    <source>
        <dbReference type="ARBA" id="ARBA00022630"/>
    </source>
</evidence>
<keyword evidence="4" id="KW-0521">NADP</keyword>
<dbReference type="Gene3D" id="3.20.20.70">
    <property type="entry name" value="Aldolase class I"/>
    <property type="match status" value="1"/>
</dbReference>
<dbReference type="SUPFAM" id="SSF51395">
    <property type="entry name" value="FMN-linked oxidoreductases"/>
    <property type="match status" value="1"/>
</dbReference>
<organism evidence="7 8">
    <name type="scientific">Sugiyamaella lignohabitans</name>
    <dbReference type="NCBI Taxonomy" id="796027"/>
    <lineage>
        <taxon>Eukaryota</taxon>
        <taxon>Fungi</taxon>
        <taxon>Dikarya</taxon>
        <taxon>Ascomycota</taxon>
        <taxon>Saccharomycotina</taxon>
        <taxon>Dipodascomycetes</taxon>
        <taxon>Dipodascales</taxon>
        <taxon>Trichomonascaceae</taxon>
        <taxon>Sugiyamaella</taxon>
    </lineage>
</organism>
<accession>A0A161HGR1</accession>
<name>A0A161HGR1_9ASCO</name>
<dbReference type="EMBL" id="CP014503">
    <property type="protein sequence ID" value="ANB14980.1"/>
    <property type="molecule type" value="Genomic_DNA"/>
</dbReference>
<dbReference type="OrthoDB" id="72788at2759"/>
<feature type="domain" description="NADH:flavin oxidoreductase/NADH oxidase N-terminal" evidence="6">
    <location>
        <begin position="72"/>
        <end position="249"/>
    </location>
</feature>
<dbReference type="GO" id="GO:0010181">
    <property type="term" value="F:FMN binding"/>
    <property type="evidence" value="ECO:0007669"/>
    <property type="project" value="InterPro"/>
</dbReference>
<dbReference type="InterPro" id="IPR013785">
    <property type="entry name" value="Aldolase_TIM"/>
</dbReference>
<dbReference type="Proteomes" id="UP000189580">
    <property type="component" value="Chromosome b"/>
</dbReference>
<dbReference type="InterPro" id="IPR001155">
    <property type="entry name" value="OxRdtase_FMN_N"/>
</dbReference>
<protein>
    <submittedName>
        <fullName evidence="7">NADPH dehydrogenase</fullName>
    </submittedName>
</protein>
<dbReference type="AlphaFoldDB" id="A0A161HGR1"/>
<dbReference type="RefSeq" id="XP_018737457.1">
    <property type="nucleotide sequence ID" value="XM_018879550.1"/>
</dbReference>
<dbReference type="PANTHER" id="PTHR43303">
    <property type="entry name" value="NADPH DEHYDROGENASE C23G7.10C-RELATED"/>
    <property type="match status" value="1"/>
</dbReference>
<reference evidence="7 8" key="1">
    <citation type="submission" date="2016-02" db="EMBL/GenBank/DDBJ databases">
        <title>Complete genome sequence and transcriptome regulation of the pentose utilising yeast Sugiyamaella lignohabitans.</title>
        <authorList>
            <person name="Bellasio M."/>
            <person name="Peymann A."/>
            <person name="Valli M."/>
            <person name="Sipitzky M."/>
            <person name="Graf A."/>
            <person name="Sauer M."/>
            <person name="Marx H."/>
            <person name="Mattanovich D."/>
        </authorList>
    </citation>
    <scope>NUCLEOTIDE SEQUENCE [LARGE SCALE GENOMIC DNA]</scope>
    <source>
        <strain evidence="7 8">CBS 10342</strain>
    </source>
</reference>
<dbReference type="InterPro" id="IPR044152">
    <property type="entry name" value="YqjM-like"/>
</dbReference>
<proteinExistence type="predicted"/>
<evidence type="ECO:0000259" key="6">
    <source>
        <dbReference type="Pfam" id="PF00724"/>
    </source>
</evidence>
<dbReference type="GO" id="GO:0003959">
    <property type="term" value="F:NADPH dehydrogenase activity"/>
    <property type="evidence" value="ECO:0007669"/>
    <property type="project" value="InterPro"/>
</dbReference>
<dbReference type="PANTHER" id="PTHR43303:SF4">
    <property type="entry name" value="NADPH DEHYDROGENASE C23G7.10C-RELATED"/>
    <property type="match status" value="1"/>
</dbReference>
<evidence type="ECO:0000313" key="8">
    <source>
        <dbReference type="Proteomes" id="UP000189580"/>
    </source>
</evidence>
<keyword evidence="2" id="KW-0285">Flavoprotein</keyword>
<dbReference type="Pfam" id="PF00724">
    <property type="entry name" value="Oxidored_FMN"/>
    <property type="match status" value="1"/>
</dbReference>
<evidence type="ECO:0000256" key="3">
    <source>
        <dbReference type="ARBA" id="ARBA00022643"/>
    </source>
</evidence>
<keyword evidence="8" id="KW-1185">Reference proteome</keyword>
<evidence type="ECO:0000256" key="5">
    <source>
        <dbReference type="ARBA" id="ARBA00023002"/>
    </source>
</evidence>